<evidence type="ECO:0000313" key="1">
    <source>
        <dbReference type="EMBL" id="CAF2241644.1"/>
    </source>
</evidence>
<comment type="caution">
    <text evidence="1">The sequence shown here is derived from an EMBL/GenBank/DDBJ whole genome shotgun (WGS) entry which is preliminary data.</text>
</comment>
<protein>
    <submittedName>
        <fullName evidence="1">Uncharacterized protein</fullName>
    </submittedName>
</protein>
<evidence type="ECO:0000313" key="2">
    <source>
        <dbReference type="Proteomes" id="UP000663887"/>
    </source>
</evidence>
<gene>
    <name evidence="1" type="ORF">XDN619_LOCUS34832</name>
</gene>
<feature type="non-terminal residue" evidence="1">
    <location>
        <position position="1"/>
    </location>
</feature>
<dbReference type="EMBL" id="CAJNRG010017895">
    <property type="protein sequence ID" value="CAF2241644.1"/>
    <property type="molecule type" value="Genomic_DNA"/>
</dbReference>
<dbReference type="AlphaFoldDB" id="A0A817A5E0"/>
<name>A0A817A5E0_9BILA</name>
<proteinExistence type="predicted"/>
<reference evidence="1" key="1">
    <citation type="submission" date="2021-02" db="EMBL/GenBank/DDBJ databases">
        <authorList>
            <person name="Nowell W R."/>
        </authorList>
    </citation>
    <scope>NUCLEOTIDE SEQUENCE</scope>
</reference>
<dbReference type="Proteomes" id="UP000663887">
    <property type="component" value="Unassembled WGS sequence"/>
</dbReference>
<accession>A0A817A5E0</accession>
<sequence length="124" mass="14036">LATELTIINPDLIVPIPPPSAFSYQPMDSSDNWYFSDTPDTRTKYRGKGLLTKTKFDVEPTTTLTLTEAVQQTLASPNRRGRGLVHQMLHENLNVIPLPRVTIEPPYFPSLDHSPWNTSDEEED</sequence>
<organism evidence="1 2">
    <name type="scientific">Rotaria magnacalcarata</name>
    <dbReference type="NCBI Taxonomy" id="392030"/>
    <lineage>
        <taxon>Eukaryota</taxon>
        <taxon>Metazoa</taxon>
        <taxon>Spiralia</taxon>
        <taxon>Gnathifera</taxon>
        <taxon>Rotifera</taxon>
        <taxon>Eurotatoria</taxon>
        <taxon>Bdelloidea</taxon>
        <taxon>Philodinida</taxon>
        <taxon>Philodinidae</taxon>
        <taxon>Rotaria</taxon>
    </lineage>
</organism>